<evidence type="ECO:0000259" key="7">
    <source>
        <dbReference type="PROSITE" id="PS50089"/>
    </source>
</evidence>
<reference evidence="8 9" key="1">
    <citation type="submission" date="2023-01" db="EMBL/GenBank/DDBJ databases">
        <title>Analysis of 21 Apiospora genomes using comparative genomics revels a genus with tremendous synthesis potential of carbohydrate active enzymes and secondary metabolites.</title>
        <authorList>
            <person name="Sorensen T."/>
        </authorList>
    </citation>
    <scope>NUCLEOTIDE SEQUENCE [LARGE SCALE GENOMIC DNA]</scope>
    <source>
        <strain evidence="8 9">CBS 135458</strain>
    </source>
</reference>
<keyword evidence="1" id="KW-0479">Metal-binding</keyword>
<comment type="caution">
    <text evidence="8">The sequence shown here is derived from an EMBL/GenBank/DDBJ whole genome shotgun (WGS) entry which is preliminary data.</text>
</comment>
<dbReference type="InterPro" id="IPR053238">
    <property type="entry name" value="RING-H2_zinc_finger"/>
</dbReference>
<evidence type="ECO:0000256" key="2">
    <source>
        <dbReference type="ARBA" id="ARBA00022771"/>
    </source>
</evidence>
<sequence length="561" mass="62547">MDQWLPGLALAGSHSPRAVRLPGSNRFCSVRELDPFPPMRNRFWTLDVVWRAWTEPKKSPNMIFEHVLLFSGPSYSGGKTNPSTIVRNLTASSAPSYFEVLGENFTTLSSNFAPTGNAVIQGLLYVPDLASGDPCQNVVDTIVPANVTRQANLPPTNYNLIAIAPWINADCAMSFLDEARSDPLRAFIFYQPDGDYAPPPSADDDIWQLDGDGSWKNSHHYPIYAISGGKGADLMTQLSLYSGKLDEVPFGDNISAIYNPDPRDYVRIWTRLNVSADNNFPGLWICIIAIVSVLVFVIGGTSLLMHYVQRRRRVSLRRRVMSGETDLEALGIKRLQVPAEHIETFPLFTYSYDAPAPPPDTQPRSPDPIQRALSHASPSSISAKVNTRSDYQPTCLICLDHFESNSTVIRELPCGHIFHPECIDEFLGEISSLCPICRTSMLPRGYCPKITNSMARREMATQRLRPRTAQTPKAKSFRERRVSRSSLVKKVYSHPSSPTGEQSPIGVPERVKLTTWNPGEPDLEGSRQRMQELAMPIDETSSDDGKPPWRLAAKRVFPGFQ</sequence>
<dbReference type="InterPro" id="IPR013083">
    <property type="entry name" value="Znf_RING/FYVE/PHD"/>
</dbReference>
<feature type="domain" description="RING-type" evidence="7">
    <location>
        <begin position="395"/>
        <end position="438"/>
    </location>
</feature>
<dbReference type="GeneID" id="92092325"/>
<gene>
    <name evidence="8" type="ORF">PG994_007853</name>
</gene>
<dbReference type="PANTHER" id="PTHR14155:SF627">
    <property type="entry name" value="OS06G0192800 PROTEIN"/>
    <property type="match status" value="1"/>
</dbReference>
<dbReference type="PANTHER" id="PTHR14155">
    <property type="entry name" value="RING FINGER DOMAIN-CONTAINING"/>
    <property type="match status" value="1"/>
</dbReference>
<evidence type="ECO:0000256" key="6">
    <source>
        <dbReference type="SAM" id="Phobius"/>
    </source>
</evidence>
<accession>A0ABR1URD4</accession>
<name>A0ABR1URD4_9PEZI</name>
<keyword evidence="6" id="KW-0812">Transmembrane</keyword>
<dbReference type="Pfam" id="PF13639">
    <property type="entry name" value="zf-RING_2"/>
    <property type="match status" value="1"/>
</dbReference>
<keyword evidence="9" id="KW-1185">Reference proteome</keyword>
<keyword evidence="6" id="KW-0472">Membrane</keyword>
<feature type="region of interest" description="Disordered" evidence="5">
    <location>
        <begin position="462"/>
        <end position="549"/>
    </location>
</feature>
<evidence type="ECO:0000256" key="4">
    <source>
        <dbReference type="PROSITE-ProRule" id="PRU00175"/>
    </source>
</evidence>
<dbReference type="Proteomes" id="UP001480595">
    <property type="component" value="Unassembled WGS sequence"/>
</dbReference>
<dbReference type="InterPro" id="IPR001841">
    <property type="entry name" value="Znf_RING"/>
</dbReference>
<keyword evidence="2 4" id="KW-0863">Zinc-finger</keyword>
<evidence type="ECO:0000256" key="5">
    <source>
        <dbReference type="SAM" id="MobiDB-lite"/>
    </source>
</evidence>
<dbReference type="SMART" id="SM00184">
    <property type="entry name" value="RING"/>
    <property type="match status" value="1"/>
</dbReference>
<dbReference type="Gene3D" id="3.30.40.10">
    <property type="entry name" value="Zinc/RING finger domain, C3HC4 (zinc finger)"/>
    <property type="match status" value="1"/>
</dbReference>
<evidence type="ECO:0000256" key="1">
    <source>
        <dbReference type="ARBA" id="ARBA00022723"/>
    </source>
</evidence>
<feature type="transmembrane region" description="Helical" evidence="6">
    <location>
        <begin position="282"/>
        <end position="308"/>
    </location>
</feature>
<keyword evidence="6" id="KW-1133">Transmembrane helix</keyword>
<evidence type="ECO:0000256" key="3">
    <source>
        <dbReference type="ARBA" id="ARBA00022833"/>
    </source>
</evidence>
<dbReference type="SUPFAM" id="SSF57850">
    <property type="entry name" value="RING/U-box"/>
    <property type="match status" value="1"/>
</dbReference>
<keyword evidence="3" id="KW-0862">Zinc</keyword>
<protein>
    <recommendedName>
        <fullName evidence="7">RING-type domain-containing protein</fullName>
    </recommendedName>
</protein>
<dbReference type="PROSITE" id="PS50089">
    <property type="entry name" value="ZF_RING_2"/>
    <property type="match status" value="1"/>
</dbReference>
<proteinExistence type="predicted"/>
<dbReference type="RefSeq" id="XP_066714749.1">
    <property type="nucleotide sequence ID" value="XM_066859262.1"/>
</dbReference>
<organism evidence="8 9">
    <name type="scientific">Apiospora phragmitis</name>
    <dbReference type="NCBI Taxonomy" id="2905665"/>
    <lineage>
        <taxon>Eukaryota</taxon>
        <taxon>Fungi</taxon>
        <taxon>Dikarya</taxon>
        <taxon>Ascomycota</taxon>
        <taxon>Pezizomycotina</taxon>
        <taxon>Sordariomycetes</taxon>
        <taxon>Xylariomycetidae</taxon>
        <taxon>Amphisphaeriales</taxon>
        <taxon>Apiosporaceae</taxon>
        <taxon>Apiospora</taxon>
    </lineage>
</organism>
<dbReference type="EMBL" id="JAQQWL010000008">
    <property type="protein sequence ID" value="KAK8061487.1"/>
    <property type="molecule type" value="Genomic_DNA"/>
</dbReference>
<evidence type="ECO:0000313" key="9">
    <source>
        <dbReference type="Proteomes" id="UP001480595"/>
    </source>
</evidence>
<feature type="region of interest" description="Disordered" evidence="5">
    <location>
        <begin position="356"/>
        <end position="380"/>
    </location>
</feature>
<evidence type="ECO:0000313" key="8">
    <source>
        <dbReference type="EMBL" id="KAK8061487.1"/>
    </source>
</evidence>